<evidence type="ECO:0000313" key="3">
    <source>
        <dbReference type="Proteomes" id="UP001241926"/>
    </source>
</evidence>
<dbReference type="RefSeq" id="WP_285437149.1">
    <property type="nucleotide sequence ID" value="NZ_JASJUS010000064.1"/>
</dbReference>
<feature type="transmembrane region" description="Helical" evidence="1">
    <location>
        <begin position="350"/>
        <end position="372"/>
    </location>
</feature>
<evidence type="ECO:0000256" key="1">
    <source>
        <dbReference type="SAM" id="Phobius"/>
    </source>
</evidence>
<reference evidence="2 3" key="1">
    <citation type="submission" date="2023-05" db="EMBL/GenBank/DDBJ databases">
        <title>Streptomyces fuscus sp. nov., a brown-black pigment producing actinomyces isolated from dry sand of Sea duck farm.</title>
        <authorList>
            <person name="Xie J."/>
            <person name="Shen N."/>
        </authorList>
    </citation>
    <scope>NUCLEOTIDE SEQUENCE [LARGE SCALE GENOMIC DNA]</scope>
    <source>
        <strain evidence="2 3">GXMU-J15</strain>
    </source>
</reference>
<feature type="transmembrane region" description="Helical" evidence="1">
    <location>
        <begin position="68"/>
        <end position="87"/>
    </location>
</feature>
<feature type="transmembrane region" description="Helical" evidence="1">
    <location>
        <begin position="99"/>
        <end position="122"/>
    </location>
</feature>
<keyword evidence="1" id="KW-0472">Membrane</keyword>
<keyword evidence="3" id="KW-1185">Reference proteome</keyword>
<comment type="caution">
    <text evidence="2">The sequence shown here is derived from an EMBL/GenBank/DDBJ whole genome shotgun (WGS) entry which is preliminary data.</text>
</comment>
<proteinExistence type="predicted"/>
<keyword evidence="1" id="KW-1133">Transmembrane helix</keyword>
<organism evidence="2 3">
    <name type="scientific">Streptomyces fuscus</name>
    <dbReference type="NCBI Taxonomy" id="3048495"/>
    <lineage>
        <taxon>Bacteria</taxon>
        <taxon>Bacillati</taxon>
        <taxon>Actinomycetota</taxon>
        <taxon>Actinomycetes</taxon>
        <taxon>Kitasatosporales</taxon>
        <taxon>Streptomycetaceae</taxon>
        <taxon>Streptomyces</taxon>
    </lineage>
</organism>
<feature type="transmembrane region" description="Helical" evidence="1">
    <location>
        <begin position="317"/>
        <end position="338"/>
    </location>
</feature>
<feature type="transmembrane region" description="Helical" evidence="1">
    <location>
        <begin position="266"/>
        <end position="288"/>
    </location>
</feature>
<gene>
    <name evidence="2" type="ORF">QNN03_36735</name>
</gene>
<evidence type="ECO:0000313" key="2">
    <source>
        <dbReference type="EMBL" id="MDL2081987.1"/>
    </source>
</evidence>
<accession>A0ABT7JC86</accession>
<keyword evidence="1" id="KW-0812">Transmembrane</keyword>
<name>A0ABT7JC86_9ACTN</name>
<feature type="transmembrane region" description="Helical" evidence="1">
    <location>
        <begin position="142"/>
        <end position="165"/>
    </location>
</feature>
<dbReference type="EMBL" id="JASJUS010000064">
    <property type="protein sequence ID" value="MDL2081987.1"/>
    <property type="molecule type" value="Genomic_DNA"/>
</dbReference>
<protein>
    <submittedName>
        <fullName evidence="2">Uncharacterized protein</fullName>
    </submittedName>
</protein>
<feature type="transmembrane region" description="Helical" evidence="1">
    <location>
        <begin position="12"/>
        <end position="29"/>
    </location>
</feature>
<dbReference type="Proteomes" id="UP001241926">
    <property type="component" value="Unassembled WGS sequence"/>
</dbReference>
<sequence>MGRTGRLGRAGLSSALLGAGLVLLGSPWMREPLYEYEPDTPLAFVIHRSLYLPTWDLSPSSQGLAEPLYLAGNTALLVLLAGVVLAPRPLIRTTAQPGVRWLAALGSGVLLSLIAAVMSWAVVKTDGDSSLRFFASPTNLVIVNFVVDGLIFGVLLGLALGLLTVPGGAGARTALSRVRIRERSSTMAPSAFEAPGGAVGDTAPGDTTRHLCAAAYTDPEFTRRVVEDVLRDELGAVAPSPGVDLVPVVRHSLAARRLHRARDRQLALIYLLIAAFGPLWLLYGSFALRSLAGASRPPRQTARGREPVDTGAALRRLVGTGAGVLLAGILFALFLSALPLSGVWSWLAGSYAGGVPALLAVLGGGGWAYWIMARAELDTDRRLRDSLRRENFVPDGGPEVTEAWSAAGVRAVAEAQSGNVTVYSGFSPFVGQGVQQSQWALSLPLLPARPGAPLTDFDTWEVVERLRARLRDAAARPPADGGPSLAALEVEDRVFVSGTRLAGDRLLLPAPVGAPVTRLSDDAVRAIALDPQGTPRHCLAAHLPLWGGAVVPSQLLHIAVVGRTLHLHCDRHVLTPLRPDLRRVDTLPSAPTPAHRAGVLLTALRGSGAALFGAPWAVLRDAFREWGAPRRQRRERAAARTDPAFDRGARMSIREYAMSAEYLDHFQRVDAERAFAALDRHALAAVRDFLDEHGVDTTDFRTQTQTILNHGVLQTGGVSVVANQAVGQGAQATTGTASATAPAPQ</sequence>